<dbReference type="InterPro" id="IPR006680">
    <property type="entry name" value="Amidohydro-rel"/>
</dbReference>
<evidence type="ECO:0000256" key="6">
    <source>
        <dbReference type="ARBA" id="ARBA00022801"/>
    </source>
</evidence>
<comment type="cofactor">
    <cofactor evidence="1">
        <name>Zn(2+)</name>
        <dbReference type="ChEBI" id="CHEBI:29105"/>
    </cofactor>
</comment>
<dbReference type="GO" id="GO:0005829">
    <property type="term" value="C:cytosol"/>
    <property type="evidence" value="ECO:0007669"/>
    <property type="project" value="TreeGrafter"/>
</dbReference>
<dbReference type="Pfam" id="PF10396">
    <property type="entry name" value="TrmE_N"/>
    <property type="match status" value="1"/>
</dbReference>
<evidence type="ECO:0000256" key="2">
    <source>
        <dbReference type="ARBA" id="ARBA00004984"/>
    </source>
</evidence>
<reference evidence="10" key="1">
    <citation type="journal article" date="2015" name="Nature">
        <title>Complex archaea that bridge the gap between prokaryotes and eukaryotes.</title>
        <authorList>
            <person name="Spang A."/>
            <person name="Saw J.H."/>
            <person name="Jorgensen S.L."/>
            <person name="Zaremba-Niedzwiedzka K."/>
            <person name="Martijn J."/>
            <person name="Lind A.E."/>
            <person name="van Eijk R."/>
            <person name="Schleper C."/>
            <person name="Guy L."/>
            <person name="Ettema T.J."/>
        </authorList>
    </citation>
    <scope>NUCLEOTIDE SEQUENCE</scope>
</reference>
<dbReference type="Gene3D" id="3.30.1360.120">
    <property type="entry name" value="Probable tRNA modification gtpase trme, domain 1"/>
    <property type="match status" value="1"/>
</dbReference>
<dbReference type="SUPFAM" id="SSF51556">
    <property type="entry name" value="Metallo-dependent hydrolases"/>
    <property type="match status" value="1"/>
</dbReference>
<dbReference type="Gene3D" id="3.20.20.140">
    <property type="entry name" value="Metal-dependent hydrolases"/>
    <property type="match status" value="1"/>
</dbReference>
<feature type="domain" description="GTP-binding protein TrmE N-terminal" evidence="9">
    <location>
        <begin position="8"/>
        <end position="107"/>
    </location>
</feature>
<evidence type="ECO:0000313" key="10">
    <source>
        <dbReference type="EMBL" id="KKM58505.1"/>
    </source>
</evidence>
<comment type="pathway">
    <text evidence="2">Purine metabolism; guanine degradation; xanthine from guanine: step 1/1.</text>
</comment>
<dbReference type="SUPFAM" id="SSF51338">
    <property type="entry name" value="Composite domain of metallo-dependent hydrolases"/>
    <property type="match status" value="1"/>
</dbReference>
<dbReference type="NCBIfam" id="TIGR02967">
    <property type="entry name" value="guan_deamin"/>
    <property type="match status" value="1"/>
</dbReference>
<dbReference type="NCBIfam" id="NF006679">
    <property type="entry name" value="PRK09228.1"/>
    <property type="match status" value="1"/>
</dbReference>
<dbReference type="InterPro" id="IPR011059">
    <property type="entry name" value="Metal-dep_hydrolase_composite"/>
</dbReference>
<evidence type="ECO:0000259" key="8">
    <source>
        <dbReference type="Pfam" id="PF01979"/>
    </source>
</evidence>
<organism evidence="10">
    <name type="scientific">marine sediment metagenome</name>
    <dbReference type="NCBI Taxonomy" id="412755"/>
    <lineage>
        <taxon>unclassified sequences</taxon>
        <taxon>metagenomes</taxon>
        <taxon>ecological metagenomes</taxon>
    </lineage>
</organism>
<proteinExistence type="inferred from homology"/>
<gene>
    <name evidence="10" type="ORF">LCGC14_1549210</name>
</gene>
<evidence type="ECO:0000259" key="9">
    <source>
        <dbReference type="Pfam" id="PF10396"/>
    </source>
</evidence>
<protein>
    <recommendedName>
        <fullName evidence="4">guanine deaminase</fullName>
        <ecNumber evidence="4">3.5.4.3</ecNumber>
    </recommendedName>
</protein>
<dbReference type="Gene3D" id="2.30.40.10">
    <property type="entry name" value="Urease, subunit C, domain 1"/>
    <property type="match status" value="1"/>
</dbReference>
<evidence type="ECO:0000256" key="1">
    <source>
        <dbReference type="ARBA" id="ARBA00001947"/>
    </source>
</evidence>
<keyword evidence="7" id="KW-0862">Zinc</keyword>
<comment type="similarity">
    <text evidence="3">Belongs to the metallo-dependent hydrolases superfamily. ATZ/TRZ family.</text>
</comment>
<comment type="caution">
    <text evidence="10">The sequence shown here is derived from an EMBL/GenBank/DDBJ whole genome shotgun (WGS) entry which is preliminary data.</text>
</comment>
<dbReference type="GO" id="GO:0006147">
    <property type="term" value="P:guanine catabolic process"/>
    <property type="evidence" value="ECO:0007669"/>
    <property type="project" value="UniProtKB-UniPathway"/>
</dbReference>
<keyword evidence="6" id="KW-0378">Hydrolase</keyword>
<dbReference type="InterPro" id="IPR014311">
    <property type="entry name" value="Guanine_deaminase"/>
</dbReference>
<dbReference type="GO" id="GO:0008270">
    <property type="term" value="F:zinc ion binding"/>
    <property type="evidence" value="ECO:0007669"/>
    <property type="project" value="InterPro"/>
</dbReference>
<dbReference type="PANTHER" id="PTHR11271">
    <property type="entry name" value="GUANINE DEAMINASE"/>
    <property type="match status" value="1"/>
</dbReference>
<dbReference type="InterPro" id="IPR018948">
    <property type="entry name" value="GTP-bd_TrmE_N"/>
</dbReference>
<dbReference type="Pfam" id="PF01979">
    <property type="entry name" value="Amidohydro_1"/>
    <property type="match status" value="1"/>
</dbReference>
<keyword evidence="5" id="KW-0479">Metal-binding</keyword>
<dbReference type="FunFam" id="3.20.20.140:FF:000022">
    <property type="entry name" value="Guanine deaminase"/>
    <property type="match status" value="1"/>
</dbReference>
<feature type="domain" description="Amidohydrolase-related" evidence="8">
    <location>
        <begin position="182"/>
        <end position="508"/>
    </location>
</feature>
<dbReference type="InterPro" id="IPR027266">
    <property type="entry name" value="TrmE/GcvT-like"/>
</dbReference>
<dbReference type="EC" id="3.5.4.3" evidence="4"/>
<dbReference type="UniPathway" id="UPA00603">
    <property type="reaction ID" value="UER00660"/>
</dbReference>
<dbReference type="SUPFAM" id="SSF103025">
    <property type="entry name" value="Folate-binding domain"/>
    <property type="match status" value="1"/>
</dbReference>
<evidence type="ECO:0000256" key="4">
    <source>
        <dbReference type="ARBA" id="ARBA00012781"/>
    </source>
</evidence>
<evidence type="ECO:0000256" key="3">
    <source>
        <dbReference type="ARBA" id="ARBA00006745"/>
    </source>
</evidence>
<evidence type="ECO:0000256" key="7">
    <source>
        <dbReference type="ARBA" id="ARBA00022833"/>
    </source>
</evidence>
<dbReference type="GO" id="GO:0008892">
    <property type="term" value="F:guanine deaminase activity"/>
    <property type="evidence" value="ECO:0007669"/>
    <property type="project" value="UniProtKB-EC"/>
</dbReference>
<dbReference type="PANTHER" id="PTHR11271:SF6">
    <property type="entry name" value="GUANINE DEAMINASE"/>
    <property type="match status" value="1"/>
</dbReference>
<dbReference type="InterPro" id="IPR032466">
    <property type="entry name" value="Metal_Hydrolase"/>
</dbReference>
<dbReference type="AlphaFoldDB" id="A0A0F9IQU0"/>
<accession>A0A0F9IQU0</accession>
<evidence type="ECO:0000256" key="5">
    <source>
        <dbReference type="ARBA" id="ARBA00022723"/>
    </source>
</evidence>
<dbReference type="InterPro" id="IPR051607">
    <property type="entry name" value="Metallo-dep_hydrolases"/>
</dbReference>
<dbReference type="EMBL" id="LAZR01011816">
    <property type="protein sequence ID" value="KKM58505.1"/>
    <property type="molecule type" value="Genomic_DNA"/>
</dbReference>
<sequence length="548" mass="58267">MKWIFALVAALVTAPARGGIGVIRLSGPATEAILQRVFSARARGVGPGRDRLALGWIVRDGEVLDEAIVAGTADPQTVEINIHAGPQVTRAVLALLSECGAEIAPPGRGDPALAMAHPRWRNGAIAREVVDALGRAATPMAAAAVAAQWSGGLSALADRPQADALRRAHPQARVTDMGAALILPGFVDAHMHYPQTAMIASWGKRLIDWLNTYTFPEEAKFADPAYAAEIAGRTLDLALANGTTTLTSFCTIHPASVTAFFEAAEARGMAVVAGKTCMDRNAPDTLRDTAQSAYDDSRDLLRHWHGRGRARYAITPRFSPTSTPDQLSALGALWAEHPDCLMQTHLSEQTDEIAWVRELYPEARDYLDTYEAHGLLGARGLYGHAIHLDPRERDRLRDVGGGLVHCPTSNTFIGSGLFQLATLKAEGQRIGLATDTGGGSSFSMLRTMAATYEIGQLTGTALHPAQLLWLATEGSARVLHDVDEIGTLAPGSAADLVMLDLASTPAIAQRAAQADTLWEAVFPTIMMGDDRAIAGLRVAGRDPRAGLA</sequence>
<name>A0A0F9IQU0_9ZZZZ</name>